<dbReference type="Pfam" id="PF03311">
    <property type="entry name" value="Cornichon"/>
    <property type="match status" value="1"/>
</dbReference>
<evidence type="ECO:0000313" key="8">
    <source>
        <dbReference type="Proteomes" id="UP001165289"/>
    </source>
</evidence>
<keyword evidence="3 6" id="KW-0812">Transmembrane</keyword>
<feature type="transmembrane region" description="Helical" evidence="6">
    <location>
        <begin position="119"/>
        <end position="141"/>
    </location>
</feature>
<sequence>MYHIFMYGAALLADIALIFLTIWNVVSFDELKNDFKNPVDLCKSLNPLVLPEYSLQAVFSLTFLLTFKFVSLLLTAPITIYHAFRYTRRTSRSLGIYDPTTIMNRRELERCQREGWIKLAYYIVMFFYFAAMLLWSLISYLTRN</sequence>
<keyword evidence="5 6" id="KW-0472">Membrane</keyword>
<proteinExistence type="inferred from homology"/>
<dbReference type="AlphaFoldDB" id="A0AAV7K0W5"/>
<dbReference type="GO" id="GO:0016192">
    <property type="term" value="P:vesicle-mediated transport"/>
    <property type="evidence" value="ECO:0007669"/>
    <property type="project" value="InterPro"/>
</dbReference>
<evidence type="ECO:0000313" key="7">
    <source>
        <dbReference type="EMBL" id="KAI6654244.1"/>
    </source>
</evidence>
<dbReference type="Proteomes" id="UP001165289">
    <property type="component" value="Unassembled WGS sequence"/>
</dbReference>
<comment type="similarity">
    <text evidence="2">Belongs to the cornichon family.</text>
</comment>
<accession>A0AAV7K0W5</accession>
<dbReference type="PANTHER" id="PTHR12290">
    <property type="entry name" value="CORNICHON-RELATED"/>
    <property type="match status" value="1"/>
</dbReference>
<dbReference type="InterPro" id="IPR003377">
    <property type="entry name" value="Cornichon"/>
</dbReference>
<evidence type="ECO:0000256" key="5">
    <source>
        <dbReference type="ARBA" id="ARBA00023136"/>
    </source>
</evidence>
<evidence type="ECO:0008006" key="9">
    <source>
        <dbReference type="Google" id="ProtNLM"/>
    </source>
</evidence>
<comment type="subcellular location">
    <subcellularLocation>
        <location evidence="1">Membrane</location>
        <topology evidence="1">Multi-pass membrane protein</topology>
    </subcellularLocation>
</comment>
<feature type="transmembrane region" description="Helical" evidence="6">
    <location>
        <begin position="7"/>
        <end position="26"/>
    </location>
</feature>
<evidence type="ECO:0000256" key="2">
    <source>
        <dbReference type="ARBA" id="ARBA00010095"/>
    </source>
</evidence>
<dbReference type="GO" id="GO:0016020">
    <property type="term" value="C:membrane"/>
    <property type="evidence" value="ECO:0007669"/>
    <property type="project" value="UniProtKB-SubCell"/>
</dbReference>
<gene>
    <name evidence="7" type="ORF">LOD99_643</name>
</gene>
<feature type="transmembrane region" description="Helical" evidence="6">
    <location>
        <begin position="57"/>
        <end position="84"/>
    </location>
</feature>
<keyword evidence="4 6" id="KW-1133">Transmembrane helix</keyword>
<comment type="caution">
    <text evidence="7">The sequence shown here is derived from an EMBL/GenBank/DDBJ whole genome shotgun (WGS) entry which is preliminary data.</text>
</comment>
<organism evidence="7 8">
    <name type="scientific">Oopsacas minuta</name>
    <dbReference type="NCBI Taxonomy" id="111878"/>
    <lineage>
        <taxon>Eukaryota</taxon>
        <taxon>Metazoa</taxon>
        <taxon>Porifera</taxon>
        <taxon>Hexactinellida</taxon>
        <taxon>Hexasterophora</taxon>
        <taxon>Lyssacinosida</taxon>
        <taxon>Leucopsacidae</taxon>
        <taxon>Oopsacas</taxon>
    </lineage>
</organism>
<protein>
    <recommendedName>
        <fullName evidence="9">Cornichon</fullName>
    </recommendedName>
</protein>
<reference evidence="7 8" key="1">
    <citation type="journal article" date="2023" name="BMC Biol.">
        <title>The compact genome of the sponge Oopsacas minuta (Hexactinellida) is lacking key metazoan core genes.</title>
        <authorList>
            <person name="Santini S."/>
            <person name="Schenkelaars Q."/>
            <person name="Jourda C."/>
            <person name="Duchesne M."/>
            <person name="Belahbib H."/>
            <person name="Rocher C."/>
            <person name="Selva M."/>
            <person name="Riesgo A."/>
            <person name="Vervoort M."/>
            <person name="Leys S.P."/>
            <person name="Kodjabachian L."/>
            <person name="Le Bivic A."/>
            <person name="Borchiellini C."/>
            <person name="Claverie J.M."/>
            <person name="Renard E."/>
        </authorList>
    </citation>
    <scope>NUCLEOTIDE SEQUENCE [LARGE SCALE GENOMIC DNA]</scope>
    <source>
        <strain evidence="7">SPO-2</strain>
    </source>
</reference>
<evidence type="ECO:0000256" key="4">
    <source>
        <dbReference type="ARBA" id="ARBA00022989"/>
    </source>
</evidence>
<dbReference type="SMART" id="SM01398">
    <property type="entry name" value="Cornichon"/>
    <property type="match status" value="1"/>
</dbReference>
<evidence type="ECO:0000256" key="6">
    <source>
        <dbReference type="SAM" id="Phobius"/>
    </source>
</evidence>
<dbReference type="EMBL" id="JAKMXF010000222">
    <property type="protein sequence ID" value="KAI6654244.1"/>
    <property type="molecule type" value="Genomic_DNA"/>
</dbReference>
<evidence type="ECO:0000256" key="3">
    <source>
        <dbReference type="ARBA" id="ARBA00022692"/>
    </source>
</evidence>
<keyword evidence="8" id="KW-1185">Reference proteome</keyword>
<evidence type="ECO:0000256" key="1">
    <source>
        <dbReference type="ARBA" id="ARBA00004141"/>
    </source>
</evidence>
<name>A0AAV7K0W5_9METZ</name>